<dbReference type="InterPro" id="IPR045186">
    <property type="entry name" value="Indole-3-glycerol_P_synth"/>
</dbReference>
<dbReference type="GO" id="GO:0000162">
    <property type="term" value="P:L-tryptophan biosynthetic process"/>
    <property type="evidence" value="ECO:0007669"/>
    <property type="project" value="UniProtKB-UniRule"/>
</dbReference>
<gene>
    <name evidence="10" type="primary">trpC</name>
    <name evidence="13" type="ORF">QO001_001519</name>
</gene>
<dbReference type="InterPro" id="IPR013798">
    <property type="entry name" value="Indole-3-glycerol_P_synth_dom"/>
</dbReference>
<accession>A0AAJ1TQ59</accession>
<dbReference type="Proteomes" id="UP001223420">
    <property type="component" value="Unassembled WGS sequence"/>
</dbReference>
<dbReference type="PANTHER" id="PTHR22854">
    <property type="entry name" value="TRYPTOPHAN BIOSYNTHESIS PROTEIN"/>
    <property type="match status" value="1"/>
</dbReference>
<evidence type="ECO:0000256" key="9">
    <source>
        <dbReference type="ARBA" id="ARBA00023239"/>
    </source>
</evidence>
<evidence type="ECO:0000313" key="13">
    <source>
        <dbReference type="EMBL" id="MDQ0542601.1"/>
    </source>
</evidence>
<dbReference type="FunFam" id="3.20.20.70:FF:000024">
    <property type="entry name" value="Indole-3-glycerol phosphate synthase"/>
    <property type="match status" value="1"/>
</dbReference>
<feature type="compositionally biased region" description="Polar residues" evidence="11">
    <location>
        <begin position="1"/>
        <end position="11"/>
    </location>
</feature>
<dbReference type="PROSITE" id="PS00614">
    <property type="entry name" value="IGPS"/>
    <property type="match status" value="1"/>
</dbReference>
<dbReference type="EC" id="4.1.1.48" evidence="3 10"/>
<dbReference type="GO" id="GO:0004640">
    <property type="term" value="F:phosphoribosylanthranilate isomerase activity"/>
    <property type="evidence" value="ECO:0007669"/>
    <property type="project" value="TreeGrafter"/>
</dbReference>
<evidence type="ECO:0000256" key="4">
    <source>
        <dbReference type="ARBA" id="ARBA00018080"/>
    </source>
</evidence>
<evidence type="ECO:0000256" key="5">
    <source>
        <dbReference type="ARBA" id="ARBA00022605"/>
    </source>
</evidence>
<dbReference type="Pfam" id="PF00218">
    <property type="entry name" value="IGPS"/>
    <property type="match status" value="1"/>
</dbReference>
<dbReference type="PANTHER" id="PTHR22854:SF2">
    <property type="entry name" value="INDOLE-3-GLYCEROL-PHOSPHATE SYNTHASE"/>
    <property type="match status" value="1"/>
</dbReference>
<evidence type="ECO:0000256" key="1">
    <source>
        <dbReference type="ARBA" id="ARBA00001633"/>
    </source>
</evidence>
<reference evidence="13" key="1">
    <citation type="submission" date="2023-07" db="EMBL/GenBank/DDBJ databases">
        <title>Genomic Encyclopedia of Type Strains, Phase IV (KMG-IV): sequencing the most valuable type-strain genomes for metagenomic binning, comparative biology and taxonomic classification.</title>
        <authorList>
            <person name="Goeker M."/>
        </authorList>
    </citation>
    <scope>NUCLEOTIDE SEQUENCE</scope>
    <source>
        <strain evidence="13">DSM 19569</strain>
    </source>
</reference>
<evidence type="ECO:0000256" key="8">
    <source>
        <dbReference type="ARBA" id="ARBA00023141"/>
    </source>
</evidence>
<dbReference type="NCBIfam" id="NF001373">
    <property type="entry name" value="PRK00278.1-6"/>
    <property type="match status" value="1"/>
</dbReference>
<dbReference type="NCBIfam" id="NF001370">
    <property type="entry name" value="PRK00278.1-2"/>
    <property type="match status" value="1"/>
</dbReference>
<protein>
    <recommendedName>
        <fullName evidence="4 10">Indole-3-glycerol phosphate synthase</fullName>
        <shortName evidence="10">IGPS</shortName>
        <ecNumber evidence="3 10">4.1.1.48</ecNumber>
    </recommendedName>
</protein>
<dbReference type="InterPro" id="IPR013785">
    <property type="entry name" value="Aldolase_TIM"/>
</dbReference>
<evidence type="ECO:0000259" key="12">
    <source>
        <dbReference type="Pfam" id="PF00218"/>
    </source>
</evidence>
<feature type="region of interest" description="Disordered" evidence="11">
    <location>
        <begin position="286"/>
        <end position="306"/>
    </location>
</feature>
<evidence type="ECO:0000256" key="7">
    <source>
        <dbReference type="ARBA" id="ARBA00022822"/>
    </source>
</evidence>
<keyword evidence="8 10" id="KW-0057">Aromatic amino acid biosynthesis</keyword>
<dbReference type="InterPro" id="IPR011060">
    <property type="entry name" value="RibuloseP-bd_barrel"/>
</dbReference>
<evidence type="ECO:0000256" key="10">
    <source>
        <dbReference type="HAMAP-Rule" id="MF_00134"/>
    </source>
</evidence>
<dbReference type="NCBIfam" id="NF001377">
    <property type="entry name" value="PRK00278.2-4"/>
    <property type="match status" value="1"/>
</dbReference>
<dbReference type="Gene3D" id="3.20.20.70">
    <property type="entry name" value="Aldolase class I"/>
    <property type="match status" value="1"/>
</dbReference>
<feature type="compositionally biased region" description="Basic and acidic residues" evidence="11">
    <location>
        <begin position="290"/>
        <end position="306"/>
    </location>
</feature>
<dbReference type="RefSeq" id="WP_230365869.1">
    <property type="nucleotide sequence ID" value="NZ_JAJALK010000003.1"/>
</dbReference>
<comment type="pathway">
    <text evidence="2 10">Amino-acid biosynthesis; L-tryptophan biosynthesis; L-tryptophan from chorismate: step 4/5.</text>
</comment>
<comment type="catalytic activity">
    <reaction evidence="1 10">
        <text>1-(2-carboxyphenylamino)-1-deoxy-D-ribulose 5-phosphate + H(+) = (1S,2R)-1-C-(indol-3-yl)glycerol 3-phosphate + CO2 + H2O</text>
        <dbReference type="Rhea" id="RHEA:23476"/>
        <dbReference type="ChEBI" id="CHEBI:15377"/>
        <dbReference type="ChEBI" id="CHEBI:15378"/>
        <dbReference type="ChEBI" id="CHEBI:16526"/>
        <dbReference type="ChEBI" id="CHEBI:58613"/>
        <dbReference type="ChEBI" id="CHEBI:58866"/>
        <dbReference type="EC" id="4.1.1.48"/>
    </reaction>
</comment>
<organism evidence="13 14">
    <name type="scientific">Methylobacterium brachiatum</name>
    <dbReference type="NCBI Taxonomy" id="269660"/>
    <lineage>
        <taxon>Bacteria</taxon>
        <taxon>Pseudomonadati</taxon>
        <taxon>Pseudomonadota</taxon>
        <taxon>Alphaproteobacteria</taxon>
        <taxon>Hyphomicrobiales</taxon>
        <taxon>Methylobacteriaceae</taxon>
        <taxon>Methylobacterium</taxon>
    </lineage>
</organism>
<keyword evidence="6 10" id="KW-0210">Decarboxylase</keyword>
<comment type="similarity">
    <text evidence="10">Belongs to the TrpC family.</text>
</comment>
<dbReference type="SUPFAM" id="SSF51366">
    <property type="entry name" value="Ribulose-phoshate binding barrel"/>
    <property type="match status" value="1"/>
</dbReference>
<dbReference type="GO" id="GO:0004425">
    <property type="term" value="F:indole-3-glycerol-phosphate synthase activity"/>
    <property type="evidence" value="ECO:0007669"/>
    <property type="project" value="UniProtKB-UniRule"/>
</dbReference>
<name>A0AAJ1TQ59_9HYPH</name>
<sequence>MSTLTQESVAQEGSAEAPPERPNVLARIEAYKRREIAEAKLRVPLAKLERRAAQAEPVRGFAAAIRTHLAAGRPALIAEVKKASPSKGLIREDFAPATLAAAYEAGGATCLSVLTDEPSFQGRPEYLTEARAACGLPVLRKDFLFEPYQVYEARAWGADCILVIMACLDDDEAEALVATAHELGMDVLVEVHDEAEMTRALPLGTALIGINNRNLKTFEVSFDTAIRLAPGIPKDRIAVAESGIGGHRDVERLQEHGLGVVLVGESLMRQADVTAATRTLLFGAAGGAEPDAKAGKAKKQDDKKKG</sequence>
<dbReference type="EMBL" id="JAUSWL010000002">
    <property type="protein sequence ID" value="MDQ0542601.1"/>
    <property type="molecule type" value="Genomic_DNA"/>
</dbReference>
<proteinExistence type="inferred from homology"/>
<dbReference type="CDD" id="cd00331">
    <property type="entry name" value="IGPS"/>
    <property type="match status" value="1"/>
</dbReference>
<dbReference type="InterPro" id="IPR001468">
    <property type="entry name" value="Indole-3-GlycerolPSynthase_CS"/>
</dbReference>
<dbReference type="HAMAP" id="MF_00134_B">
    <property type="entry name" value="IGPS_B"/>
    <property type="match status" value="1"/>
</dbReference>
<evidence type="ECO:0000256" key="6">
    <source>
        <dbReference type="ARBA" id="ARBA00022793"/>
    </source>
</evidence>
<evidence type="ECO:0000313" key="14">
    <source>
        <dbReference type="Proteomes" id="UP001223420"/>
    </source>
</evidence>
<evidence type="ECO:0000256" key="3">
    <source>
        <dbReference type="ARBA" id="ARBA00012362"/>
    </source>
</evidence>
<keyword evidence="9 10" id="KW-0456">Lyase</keyword>
<comment type="caution">
    <text evidence="13">The sequence shown here is derived from an EMBL/GenBank/DDBJ whole genome shotgun (WGS) entry which is preliminary data.</text>
</comment>
<feature type="region of interest" description="Disordered" evidence="11">
    <location>
        <begin position="1"/>
        <end position="21"/>
    </location>
</feature>
<dbReference type="AlphaFoldDB" id="A0AAJ1TQ59"/>
<evidence type="ECO:0000256" key="11">
    <source>
        <dbReference type="SAM" id="MobiDB-lite"/>
    </source>
</evidence>
<feature type="domain" description="Indole-3-glycerol phosphate synthase" evidence="12">
    <location>
        <begin position="25"/>
        <end position="280"/>
    </location>
</feature>
<keyword evidence="7 10" id="KW-0822">Tryptophan biosynthesis</keyword>
<keyword evidence="5 10" id="KW-0028">Amino-acid biosynthesis</keyword>
<evidence type="ECO:0000256" key="2">
    <source>
        <dbReference type="ARBA" id="ARBA00004696"/>
    </source>
</evidence>